<comment type="caution">
    <text evidence="2">The sequence shown here is derived from an EMBL/GenBank/DDBJ whole genome shotgun (WGS) entry which is preliminary data.</text>
</comment>
<dbReference type="Pfam" id="PF00403">
    <property type="entry name" value="HMA"/>
    <property type="match status" value="1"/>
</dbReference>
<evidence type="ECO:0000313" key="2">
    <source>
        <dbReference type="EMBL" id="MBW7572246.1"/>
    </source>
</evidence>
<keyword evidence="3" id="KW-1185">Reference proteome</keyword>
<protein>
    <submittedName>
        <fullName evidence="2">Heavy-metal-associated domain-containing protein</fullName>
    </submittedName>
</protein>
<dbReference type="SUPFAM" id="SSF55008">
    <property type="entry name" value="HMA, heavy metal-associated domain"/>
    <property type="match status" value="1"/>
</dbReference>
<accession>A0ABS7DLS3</accession>
<proteinExistence type="predicted"/>
<dbReference type="CDD" id="cd00371">
    <property type="entry name" value="HMA"/>
    <property type="match status" value="1"/>
</dbReference>
<dbReference type="InterPro" id="IPR036163">
    <property type="entry name" value="HMA_dom_sf"/>
</dbReference>
<gene>
    <name evidence="2" type="ORF">J5W02_05410</name>
</gene>
<dbReference type="InterPro" id="IPR006121">
    <property type="entry name" value="HMA_dom"/>
</dbReference>
<organism evidence="2 3">
    <name type="scientific">Caproiciproducens faecalis</name>
    <dbReference type="NCBI Taxonomy" id="2820301"/>
    <lineage>
        <taxon>Bacteria</taxon>
        <taxon>Bacillati</taxon>
        <taxon>Bacillota</taxon>
        <taxon>Clostridia</taxon>
        <taxon>Eubacteriales</taxon>
        <taxon>Acutalibacteraceae</taxon>
        <taxon>Caproiciproducens</taxon>
    </lineage>
</organism>
<sequence length="79" mass="8972">MSKASAYFQVENMTDKKDVETIKKELDTLHGVISVSTNTHTGRVAVDYDTTGVEQSRIEDKLQRLGYKIQAEKNENHVM</sequence>
<name>A0ABS7DLS3_9FIRM</name>
<dbReference type="Proteomes" id="UP000719942">
    <property type="component" value="Unassembled WGS sequence"/>
</dbReference>
<dbReference type="PROSITE" id="PS50846">
    <property type="entry name" value="HMA_2"/>
    <property type="match status" value="1"/>
</dbReference>
<dbReference type="EMBL" id="JAGFNZ010000002">
    <property type="protein sequence ID" value="MBW7572246.1"/>
    <property type="molecule type" value="Genomic_DNA"/>
</dbReference>
<dbReference type="RefSeq" id="WP_219964662.1">
    <property type="nucleotide sequence ID" value="NZ_JAGFNZ010000002.1"/>
</dbReference>
<reference evidence="2 3" key="1">
    <citation type="submission" date="2021-03" db="EMBL/GenBank/DDBJ databases">
        <title>Caproiciproducens sp. nov. isolated from feces of cow.</title>
        <authorList>
            <person name="Choi J.-Y."/>
        </authorList>
    </citation>
    <scope>NUCLEOTIDE SEQUENCE [LARGE SCALE GENOMIC DNA]</scope>
    <source>
        <strain evidence="2 3">AGMB10547</strain>
    </source>
</reference>
<evidence type="ECO:0000313" key="3">
    <source>
        <dbReference type="Proteomes" id="UP000719942"/>
    </source>
</evidence>
<feature type="domain" description="HMA" evidence="1">
    <location>
        <begin position="4"/>
        <end position="70"/>
    </location>
</feature>
<evidence type="ECO:0000259" key="1">
    <source>
        <dbReference type="PROSITE" id="PS50846"/>
    </source>
</evidence>
<dbReference type="Gene3D" id="3.30.70.100">
    <property type="match status" value="1"/>
</dbReference>